<evidence type="ECO:0000313" key="2">
    <source>
        <dbReference type="Proteomes" id="UP000602745"/>
    </source>
</evidence>
<sequence length="91" mass="9770">MAVGKIWGSNYTQKKIWNRPGAYAKQMNRAASEQFFNTQKAAIANLFSVSASHSYSSLELTIRAVGQNAANELSQKLTSASGLASSVDISV</sequence>
<accession>A0A8J2YKQ6</accession>
<proteinExistence type="predicted"/>
<dbReference type="AlphaFoldDB" id="A0A8J2YKQ6"/>
<protein>
    <submittedName>
        <fullName evidence="1">Uncharacterized protein</fullName>
    </submittedName>
</protein>
<evidence type="ECO:0000313" key="1">
    <source>
        <dbReference type="EMBL" id="GGE51002.1"/>
    </source>
</evidence>
<dbReference type="Proteomes" id="UP000602745">
    <property type="component" value="Unassembled WGS sequence"/>
</dbReference>
<reference evidence="1" key="1">
    <citation type="journal article" date="2014" name="Int. J. Syst. Evol. Microbiol.">
        <title>Complete genome sequence of Corynebacterium casei LMG S-19264T (=DSM 44701T), isolated from a smear-ripened cheese.</title>
        <authorList>
            <consortium name="US DOE Joint Genome Institute (JGI-PGF)"/>
            <person name="Walter F."/>
            <person name="Albersmeier A."/>
            <person name="Kalinowski J."/>
            <person name="Ruckert C."/>
        </authorList>
    </citation>
    <scope>NUCLEOTIDE SEQUENCE</scope>
    <source>
        <strain evidence="1">CCM 7684</strain>
    </source>
</reference>
<name>A0A8J2YKQ6_9RHOB</name>
<comment type="caution">
    <text evidence="1">The sequence shown here is derived from an EMBL/GenBank/DDBJ whole genome shotgun (WGS) entry which is preliminary data.</text>
</comment>
<gene>
    <name evidence="1" type="ORF">GCM10007276_30010</name>
</gene>
<dbReference type="RefSeq" id="WP_188410618.1">
    <property type="nucleotide sequence ID" value="NZ_BMCP01000004.1"/>
</dbReference>
<reference evidence="1" key="2">
    <citation type="submission" date="2020-09" db="EMBL/GenBank/DDBJ databases">
        <authorList>
            <person name="Sun Q."/>
            <person name="Sedlacek I."/>
        </authorList>
    </citation>
    <scope>NUCLEOTIDE SEQUENCE</scope>
    <source>
        <strain evidence="1">CCM 7684</strain>
    </source>
</reference>
<keyword evidence="2" id="KW-1185">Reference proteome</keyword>
<organism evidence="1 2">
    <name type="scientific">Agaricicola taiwanensis</name>
    <dbReference type="NCBI Taxonomy" id="591372"/>
    <lineage>
        <taxon>Bacteria</taxon>
        <taxon>Pseudomonadati</taxon>
        <taxon>Pseudomonadota</taxon>
        <taxon>Alphaproteobacteria</taxon>
        <taxon>Rhodobacterales</taxon>
        <taxon>Paracoccaceae</taxon>
        <taxon>Agaricicola</taxon>
    </lineage>
</organism>
<dbReference type="EMBL" id="BMCP01000004">
    <property type="protein sequence ID" value="GGE51002.1"/>
    <property type="molecule type" value="Genomic_DNA"/>
</dbReference>